<name>Q6ZDF9_ORYSJ</name>
<feature type="region of interest" description="Disordered" evidence="1">
    <location>
        <begin position="72"/>
        <end position="142"/>
    </location>
</feature>
<proteinExistence type="predicted"/>
<reference evidence="2" key="1">
    <citation type="submission" date="2001-09" db="EMBL/GenBank/DDBJ databases">
        <title>Oryza sativa nipponbare(GA3) genomic DNA, chromosome 8, BAC clone:OJ1111_E05.</title>
        <authorList>
            <person name="Sasaki T."/>
            <person name="Matsumoto T."/>
            <person name="Yamamoto K."/>
        </authorList>
    </citation>
    <scope>NUCLEOTIDE SEQUENCE</scope>
</reference>
<reference evidence="4" key="4">
    <citation type="journal article" date="2008" name="Nucleic Acids Res.">
        <title>The rice annotation project database (RAP-DB): 2008 update.</title>
        <authorList>
            <consortium name="The rice annotation project (RAP)"/>
        </authorList>
    </citation>
    <scope>GENOME REANNOTATION</scope>
    <source>
        <strain evidence="4">cv. Nipponbare</strain>
    </source>
</reference>
<dbReference type="Proteomes" id="UP000000763">
    <property type="component" value="Chromosome 8"/>
</dbReference>
<reference evidence="4" key="3">
    <citation type="journal article" date="2005" name="Nature">
        <title>The map-based sequence of the rice genome.</title>
        <authorList>
            <consortium name="International rice genome sequencing project (IRGSP)"/>
            <person name="Matsumoto T."/>
            <person name="Wu J."/>
            <person name="Kanamori H."/>
            <person name="Katayose Y."/>
            <person name="Fujisawa M."/>
            <person name="Namiki N."/>
            <person name="Mizuno H."/>
            <person name="Yamamoto K."/>
            <person name="Antonio B.A."/>
            <person name="Baba T."/>
            <person name="Sakata K."/>
            <person name="Nagamura Y."/>
            <person name="Aoki H."/>
            <person name="Arikawa K."/>
            <person name="Arita K."/>
            <person name="Bito T."/>
            <person name="Chiden Y."/>
            <person name="Fujitsuka N."/>
            <person name="Fukunaka R."/>
            <person name="Hamada M."/>
            <person name="Harada C."/>
            <person name="Hayashi A."/>
            <person name="Hijishita S."/>
            <person name="Honda M."/>
            <person name="Hosokawa S."/>
            <person name="Ichikawa Y."/>
            <person name="Idonuma A."/>
            <person name="Iijima M."/>
            <person name="Ikeda M."/>
            <person name="Ikeno M."/>
            <person name="Ito K."/>
            <person name="Ito S."/>
            <person name="Ito T."/>
            <person name="Ito Y."/>
            <person name="Ito Y."/>
            <person name="Iwabuchi A."/>
            <person name="Kamiya K."/>
            <person name="Karasawa W."/>
            <person name="Kurita K."/>
            <person name="Katagiri S."/>
            <person name="Kikuta A."/>
            <person name="Kobayashi H."/>
            <person name="Kobayashi N."/>
            <person name="Machita K."/>
            <person name="Maehara T."/>
            <person name="Masukawa M."/>
            <person name="Mizubayashi T."/>
            <person name="Mukai Y."/>
            <person name="Nagasaki H."/>
            <person name="Nagata Y."/>
            <person name="Naito S."/>
            <person name="Nakashima M."/>
            <person name="Nakama Y."/>
            <person name="Nakamichi Y."/>
            <person name="Nakamura M."/>
            <person name="Meguro A."/>
            <person name="Negishi M."/>
            <person name="Ohta I."/>
            <person name="Ohta T."/>
            <person name="Okamoto M."/>
            <person name="Ono N."/>
            <person name="Saji S."/>
            <person name="Sakaguchi M."/>
            <person name="Sakai K."/>
            <person name="Shibata M."/>
            <person name="Shimokawa T."/>
            <person name="Song J."/>
            <person name="Takazaki Y."/>
            <person name="Terasawa K."/>
            <person name="Tsugane M."/>
            <person name="Tsuji K."/>
            <person name="Ueda S."/>
            <person name="Waki K."/>
            <person name="Yamagata H."/>
            <person name="Yamamoto M."/>
            <person name="Yamamoto S."/>
            <person name="Yamane H."/>
            <person name="Yoshiki S."/>
            <person name="Yoshihara R."/>
            <person name="Yukawa K."/>
            <person name="Zhong H."/>
            <person name="Yano M."/>
            <person name="Yuan Q."/>
            <person name="Ouyang S."/>
            <person name="Liu J."/>
            <person name="Jones K.M."/>
            <person name="Gansberger K."/>
            <person name="Moffat K."/>
            <person name="Hill J."/>
            <person name="Bera J."/>
            <person name="Fadrosh D."/>
            <person name="Jin S."/>
            <person name="Johri S."/>
            <person name="Kim M."/>
            <person name="Overton L."/>
            <person name="Reardon M."/>
            <person name="Tsitrin T."/>
            <person name="Vuong H."/>
            <person name="Weaver B."/>
            <person name="Ciecko A."/>
            <person name="Tallon L."/>
            <person name="Jackson J."/>
            <person name="Pai G."/>
            <person name="Aken S.V."/>
            <person name="Utterback T."/>
            <person name="Reidmuller S."/>
            <person name="Feldblyum T."/>
            <person name="Hsiao J."/>
            <person name="Zismann V."/>
            <person name="Iobst S."/>
            <person name="de Vazeille A.R."/>
            <person name="Buell C.R."/>
            <person name="Ying K."/>
            <person name="Li Y."/>
            <person name="Lu T."/>
            <person name="Huang Y."/>
            <person name="Zhao Q."/>
            <person name="Feng Q."/>
            <person name="Zhang L."/>
            <person name="Zhu J."/>
            <person name="Weng Q."/>
            <person name="Mu J."/>
            <person name="Lu Y."/>
            <person name="Fan D."/>
            <person name="Liu Y."/>
            <person name="Guan J."/>
            <person name="Zhang Y."/>
            <person name="Yu S."/>
            <person name="Liu X."/>
            <person name="Zhang Y."/>
            <person name="Hong G."/>
            <person name="Han B."/>
            <person name="Choisne N."/>
            <person name="Demange N."/>
            <person name="Orjeda G."/>
            <person name="Samain S."/>
            <person name="Cattolico L."/>
            <person name="Pelletier E."/>
            <person name="Couloux A."/>
            <person name="Segurens B."/>
            <person name="Wincker P."/>
            <person name="D'Hont A."/>
            <person name="Scarpelli C."/>
            <person name="Weissenbach J."/>
            <person name="Salanoubat M."/>
            <person name="Quetier F."/>
            <person name="Yu Y."/>
            <person name="Kim H.R."/>
            <person name="Rambo T."/>
            <person name="Currie J."/>
            <person name="Collura K."/>
            <person name="Luo M."/>
            <person name="Yang T."/>
            <person name="Ammiraju J.S.S."/>
            <person name="Engler F."/>
            <person name="Soderlund C."/>
            <person name="Wing R.A."/>
            <person name="Palmer L.E."/>
            <person name="de la Bastide M."/>
            <person name="Spiegel L."/>
            <person name="Nascimento L."/>
            <person name="Zutavern T."/>
            <person name="O'Shaughnessy A."/>
            <person name="Dike S."/>
            <person name="Dedhia N."/>
            <person name="Preston R."/>
            <person name="Balija V."/>
            <person name="McCombie W.R."/>
            <person name="Chow T."/>
            <person name="Chen H."/>
            <person name="Chung M."/>
            <person name="Chen C."/>
            <person name="Shaw J."/>
            <person name="Wu H."/>
            <person name="Hsiao K."/>
            <person name="Chao Y."/>
            <person name="Chu M."/>
            <person name="Cheng C."/>
            <person name="Hour A."/>
            <person name="Lee P."/>
            <person name="Lin S."/>
            <person name="Lin Y."/>
            <person name="Liou J."/>
            <person name="Liu S."/>
            <person name="Hsing Y."/>
            <person name="Raghuvanshi S."/>
            <person name="Mohanty A."/>
            <person name="Bharti A.K."/>
            <person name="Gaur A."/>
            <person name="Gupta V."/>
            <person name="Kumar D."/>
            <person name="Ravi V."/>
            <person name="Vij S."/>
            <person name="Kapur A."/>
            <person name="Khurana P."/>
            <person name="Khurana P."/>
            <person name="Khurana J.P."/>
            <person name="Tyagi A.K."/>
            <person name="Gaikwad K."/>
            <person name="Singh A."/>
            <person name="Dalal V."/>
            <person name="Srivastava S."/>
            <person name="Dixit A."/>
            <person name="Pal A.K."/>
            <person name="Ghazi I.A."/>
            <person name="Yadav M."/>
            <person name="Pandit A."/>
            <person name="Bhargava A."/>
            <person name="Sureshbabu K."/>
            <person name="Batra K."/>
            <person name="Sharma T.R."/>
            <person name="Mohapatra T."/>
            <person name="Singh N.K."/>
            <person name="Messing J."/>
            <person name="Nelson A.B."/>
            <person name="Fuks G."/>
            <person name="Kavchok S."/>
            <person name="Keizer G."/>
            <person name="Linton E."/>
            <person name="Llaca V."/>
            <person name="Song R."/>
            <person name="Tanyolac B."/>
            <person name="Young S."/>
            <person name="Ho-Il K."/>
            <person name="Hahn J.H."/>
            <person name="Sangsakoo G."/>
            <person name="Vanavichit A."/>
            <person name="de Mattos Luiz.A.T."/>
            <person name="Zimmer P.D."/>
            <person name="Malone G."/>
            <person name="Dellagostin O."/>
            <person name="de Oliveira A.C."/>
            <person name="Bevan M."/>
            <person name="Bancroft I."/>
            <person name="Minx P."/>
            <person name="Cordum H."/>
            <person name="Wilson R."/>
            <person name="Cheng Z."/>
            <person name="Jin W."/>
            <person name="Jiang J."/>
            <person name="Leong S.A."/>
            <person name="Iwama H."/>
            <person name="Gojobori T."/>
            <person name="Itoh T."/>
            <person name="Niimura Y."/>
            <person name="Fujii Y."/>
            <person name="Habara T."/>
            <person name="Sakai H."/>
            <person name="Sato Y."/>
            <person name="Wilson G."/>
            <person name="Kumar K."/>
            <person name="McCouch S."/>
            <person name="Juretic N."/>
            <person name="Hoen D."/>
            <person name="Wright S."/>
            <person name="Bruskiewich R."/>
            <person name="Bureau T."/>
            <person name="Miyao A."/>
            <person name="Hirochika H."/>
            <person name="Nishikawa T."/>
            <person name="Kadowaki K."/>
            <person name="Sugiura M."/>
            <person name="Burr B."/>
            <person name="Sasaki T."/>
        </authorList>
    </citation>
    <scope>NUCLEOTIDE SEQUENCE [LARGE SCALE GENOMIC DNA]</scope>
    <source>
        <strain evidence="4">cv. Nipponbare</strain>
    </source>
</reference>
<evidence type="ECO:0000256" key="1">
    <source>
        <dbReference type="SAM" id="MobiDB-lite"/>
    </source>
</evidence>
<gene>
    <name evidence="2" type="ORF">OJ1111_E05.6</name>
    <name evidence="3" type="ORF">P0451G12.28</name>
</gene>
<evidence type="ECO:0000313" key="3">
    <source>
        <dbReference type="EMBL" id="BAD09351.1"/>
    </source>
</evidence>
<feature type="region of interest" description="Disordered" evidence="1">
    <location>
        <begin position="188"/>
        <end position="226"/>
    </location>
</feature>
<evidence type="ECO:0000313" key="4">
    <source>
        <dbReference type="Proteomes" id="UP000000763"/>
    </source>
</evidence>
<sequence>MPVPVGYGYGHGVLLANPSGVAVEPAKVNVVYGGSRKENRGLCGPGKKQDVLTLSENEAESTALDLIAMAREGDTGGNPAAAAVPPPPPSFYLAAARAGRQKPRGRKDGGGGASSPRGRGVRSPRPRPSFGAATSAAATSSSTVAHGFGEVAVPTTVEEMGDRADDEKAVLAPTLSCADLVRGDGSRAAGGGDARGGGGMAGSGTLLSGSGAGGRAPTPGSEAAGARGAGRRWLKAAGMAMAAGTELAEGAEAAAAVPWLRRRGAWRLRRWCPPDPRLSAGSGGWRQLATAAVVWRWWWRQLASGKWRWRSQPDLDAGSSWRRQPRTTAQQQFAEAVVGVGGSDDGGCDSGGGGDVGGREGVGCEVAGCSAAAAAVVVTVFAVTGVMAASVD</sequence>
<organism evidence="3 4">
    <name type="scientific">Oryza sativa subsp. japonica</name>
    <name type="common">Rice</name>
    <dbReference type="NCBI Taxonomy" id="39947"/>
    <lineage>
        <taxon>Eukaryota</taxon>
        <taxon>Viridiplantae</taxon>
        <taxon>Streptophyta</taxon>
        <taxon>Embryophyta</taxon>
        <taxon>Tracheophyta</taxon>
        <taxon>Spermatophyta</taxon>
        <taxon>Magnoliopsida</taxon>
        <taxon>Liliopsida</taxon>
        <taxon>Poales</taxon>
        <taxon>Poaceae</taxon>
        <taxon>BOP clade</taxon>
        <taxon>Oryzoideae</taxon>
        <taxon>Oryzeae</taxon>
        <taxon>Oryzinae</taxon>
        <taxon>Oryza</taxon>
        <taxon>Oryza sativa</taxon>
    </lineage>
</organism>
<feature type="compositionally biased region" description="Low complexity" evidence="1">
    <location>
        <begin position="126"/>
        <end position="142"/>
    </location>
</feature>
<protein>
    <submittedName>
        <fullName evidence="3">Uncharacterized protein</fullName>
    </submittedName>
</protein>
<reference evidence="3" key="2">
    <citation type="submission" date="2001-12" db="EMBL/GenBank/DDBJ databases">
        <title>Oryza sativa nipponbare(GA3) genomic DNA, chromosome 8, PAC clone:P0451G12.</title>
        <authorList>
            <person name="Sasaki T."/>
            <person name="Matsumoto T."/>
            <person name="Yamamoto K."/>
        </authorList>
    </citation>
    <scope>NUCLEOTIDE SEQUENCE</scope>
</reference>
<dbReference type="EMBL" id="AP004399">
    <property type="protein sequence ID" value="BAD09351.1"/>
    <property type="molecule type" value="Genomic_DNA"/>
</dbReference>
<dbReference type="AlphaFoldDB" id="Q6ZDF9"/>
<evidence type="ECO:0000313" key="2">
    <source>
        <dbReference type="EMBL" id="BAD09197.1"/>
    </source>
</evidence>
<accession>Q6ZDF9</accession>
<feature type="compositionally biased region" description="Gly residues" evidence="1">
    <location>
        <begin position="188"/>
        <end position="202"/>
    </location>
</feature>
<dbReference type="EMBL" id="AP004154">
    <property type="protein sequence ID" value="BAD09197.1"/>
    <property type="molecule type" value="Genomic_DNA"/>
</dbReference>